<organism evidence="2 3">
    <name type="scientific">Candidatus Coatesbacteria bacterium RBG_13_66_14</name>
    <dbReference type="NCBI Taxonomy" id="1817816"/>
    <lineage>
        <taxon>Bacteria</taxon>
        <taxon>Candidatus Coatesiibacteriota</taxon>
    </lineage>
</organism>
<dbReference type="PANTHER" id="PTHR37423:SF2">
    <property type="entry name" value="MEMBRANE-BOUND LYTIC MUREIN TRANSGLYCOSYLASE C"/>
    <property type="match status" value="1"/>
</dbReference>
<dbReference type="Pfam" id="PF01464">
    <property type="entry name" value="SLT"/>
    <property type="match status" value="1"/>
</dbReference>
<gene>
    <name evidence="2" type="ORF">A2Y64_04330</name>
</gene>
<comment type="caution">
    <text evidence="2">The sequence shown here is derived from an EMBL/GenBank/DDBJ whole genome shotgun (WGS) entry which is preliminary data.</text>
</comment>
<dbReference type="InterPro" id="IPR023346">
    <property type="entry name" value="Lysozyme-like_dom_sf"/>
</dbReference>
<dbReference type="Proteomes" id="UP000177187">
    <property type="component" value="Unassembled WGS sequence"/>
</dbReference>
<reference evidence="2 3" key="1">
    <citation type="journal article" date="2016" name="Nat. Commun.">
        <title>Thousands of microbial genomes shed light on interconnected biogeochemical processes in an aquifer system.</title>
        <authorList>
            <person name="Anantharaman K."/>
            <person name="Brown C.T."/>
            <person name="Hug L.A."/>
            <person name="Sharon I."/>
            <person name="Castelle C.J."/>
            <person name="Probst A.J."/>
            <person name="Thomas B.C."/>
            <person name="Singh A."/>
            <person name="Wilkins M.J."/>
            <person name="Karaoz U."/>
            <person name="Brodie E.L."/>
            <person name="Williams K.H."/>
            <person name="Hubbard S.S."/>
            <person name="Banfield J.F."/>
        </authorList>
    </citation>
    <scope>NUCLEOTIDE SEQUENCE [LARGE SCALE GENOMIC DNA]</scope>
</reference>
<accession>A0A1F5F5C4</accession>
<dbReference type="EMBL" id="MFAF01000091">
    <property type="protein sequence ID" value="OGD74847.1"/>
    <property type="molecule type" value="Genomic_DNA"/>
</dbReference>
<protein>
    <recommendedName>
        <fullName evidence="1">Transglycosylase SLT domain-containing protein</fullName>
    </recommendedName>
</protein>
<sequence>MALASAVGDDLFDAYAGVLARYRRDDSETQAWLALAYARRGYEVGDYDVRPEIEYASRALAGDEPGGLWVLSLAYPLAYLENAVKAGEAFGVDPLLLLALAREESRFDPRAVSGAGAVGLTQKMPATAAMLAAELELEVYDLRDPGDSLLLGAAYLEKMLERFDGNLALALAGYNAGPGNARHWIASFDTLPPDVWLLLKPFDETRRYIVRVVGSYYRYRQLYGVPDGAPDGGG</sequence>
<dbReference type="Gene3D" id="1.10.530.10">
    <property type="match status" value="1"/>
</dbReference>
<dbReference type="AlphaFoldDB" id="A0A1F5F5C4"/>
<dbReference type="PANTHER" id="PTHR37423">
    <property type="entry name" value="SOLUBLE LYTIC MUREIN TRANSGLYCOSYLASE-RELATED"/>
    <property type="match status" value="1"/>
</dbReference>
<dbReference type="InterPro" id="IPR008258">
    <property type="entry name" value="Transglycosylase_SLT_dom_1"/>
</dbReference>
<evidence type="ECO:0000259" key="1">
    <source>
        <dbReference type="Pfam" id="PF01464"/>
    </source>
</evidence>
<dbReference type="SUPFAM" id="SSF53955">
    <property type="entry name" value="Lysozyme-like"/>
    <property type="match status" value="1"/>
</dbReference>
<evidence type="ECO:0000313" key="3">
    <source>
        <dbReference type="Proteomes" id="UP000177187"/>
    </source>
</evidence>
<dbReference type="CDD" id="cd13401">
    <property type="entry name" value="Slt70-like"/>
    <property type="match status" value="1"/>
</dbReference>
<proteinExistence type="predicted"/>
<name>A0A1F5F5C4_9BACT</name>
<evidence type="ECO:0000313" key="2">
    <source>
        <dbReference type="EMBL" id="OGD74847.1"/>
    </source>
</evidence>
<dbReference type="STRING" id="1817816.A2Y64_04330"/>
<feature type="domain" description="Transglycosylase SLT" evidence="1">
    <location>
        <begin position="84"/>
        <end position="190"/>
    </location>
</feature>